<dbReference type="Gene3D" id="3.30.565.10">
    <property type="entry name" value="Histidine kinase-like ATPase, C-terminal domain"/>
    <property type="match status" value="1"/>
</dbReference>
<dbReference type="SMART" id="SM00387">
    <property type="entry name" value="HATPase_c"/>
    <property type="match status" value="1"/>
</dbReference>
<evidence type="ECO:0000256" key="8">
    <source>
        <dbReference type="RuleBase" id="RU366032"/>
    </source>
</evidence>
<keyword evidence="6 8" id="KW-0067">ATP-binding</keyword>
<dbReference type="GO" id="GO:0010906">
    <property type="term" value="P:regulation of glucose metabolic process"/>
    <property type="evidence" value="ECO:0007669"/>
    <property type="project" value="TreeGrafter"/>
</dbReference>
<dbReference type="Gene3D" id="1.20.140.20">
    <property type="entry name" value="Alpha-ketoacid/pyruvate dehydrogenase kinase, N-terminal domain"/>
    <property type="match status" value="1"/>
</dbReference>
<organism evidence="10 11">
    <name type="scientific">Botryobasidium botryosum (strain FD-172 SS1)</name>
    <dbReference type="NCBI Taxonomy" id="930990"/>
    <lineage>
        <taxon>Eukaryota</taxon>
        <taxon>Fungi</taxon>
        <taxon>Dikarya</taxon>
        <taxon>Basidiomycota</taxon>
        <taxon>Agaricomycotina</taxon>
        <taxon>Agaricomycetes</taxon>
        <taxon>Cantharellales</taxon>
        <taxon>Botryobasidiaceae</taxon>
        <taxon>Botryobasidium</taxon>
    </lineage>
</organism>
<dbReference type="SUPFAM" id="SSF69012">
    <property type="entry name" value="alpha-ketoacid dehydrogenase kinase, N-terminal domain"/>
    <property type="match status" value="1"/>
</dbReference>
<dbReference type="GO" id="GO:0004740">
    <property type="term" value="F:pyruvate dehydrogenase (acetyl-transferring) kinase activity"/>
    <property type="evidence" value="ECO:0007669"/>
    <property type="project" value="TreeGrafter"/>
</dbReference>
<dbReference type="EC" id="2.7.11.-" evidence="8"/>
<dbReference type="EMBL" id="KL198022">
    <property type="protein sequence ID" value="KDQ17888.1"/>
    <property type="molecule type" value="Genomic_DNA"/>
</dbReference>
<dbReference type="Proteomes" id="UP000027195">
    <property type="component" value="Unassembled WGS sequence"/>
</dbReference>
<evidence type="ECO:0000256" key="4">
    <source>
        <dbReference type="ARBA" id="ARBA00022741"/>
    </source>
</evidence>
<evidence type="ECO:0000313" key="10">
    <source>
        <dbReference type="EMBL" id="KDQ17888.1"/>
    </source>
</evidence>
<dbReference type="InterPro" id="IPR039028">
    <property type="entry name" value="BCKD/PDK"/>
</dbReference>
<name>A0A067MQ87_BOTB1</name>
<sequence>MLRRSALPPRTWLPRGLSRCRPLHSPPPDRTSPEVISLLDTYSRLPPRPVPLSTLLSFGSPLSPESLLDSASYVLHELPRRLVHRVHSFDSLPYIVGTNPFIARTRQQYRSSFIALASQSSVDTLEDNWAFSQKLEELVKIHANDIPAMAKGFLESTRYMAPADISKFLDAAIQSRIAIRLIAEQHISLSRALRDPSSVSHNIGVVNPNCSPAEVIRMCASFVGELCEATLGSRPELIVEGVKDATFPYVSVHLEYILTEIFKNAFRATVEHHRAQKSTGPLPPITITISPSPCFLSLRVRDEGGGVPRNNMERIFSYAFTTAGRSAKGDSNDDDGGPYAAQHIGGSAALGTGLDSMESGDGGLFGEITGKALQTGLGTIAGLGYGLPLARRYASYFGGSLELVSLYGHGADVFIKLRSLDRGADVEI</sequence>
<protein>
    <recommendedName>
        <fullName evidence="8">Protein-serine/threonine kinase</fullName>
        <ecNumber evidence="8">2.7.11.-</ecNumber>
    </recommendedName>
</protein>
<dbReference type="InterPro" id="IPR036890">
    <property type="entry name" value="HATPase_C_sf"/>
</dbReference>
<dbReference type="Pfam" id="PF10436">
    <property type="entry name" value="BCDHK_Adom3"/>
    <property type="match status" value="1"/>
</dbReference>
<dbReference type="PROSITE" id="PS50109">
    <property type="entry name" value="HIS_KIN"/>
    <property type="match status" value="1"/>
</dbReference>
<dbReference type="InterPro" id="IPR018955">
    <property type="entry name" value="BCDHK/PDK_N"/>
</dbReference>
<evidence type="ECO:0000256" key="6">
    <source>
        <dbReference type="ARBA" id="ARBA00022840"/>
    </source>
</evidence>
<dbReference type="GO" id="GO:0005759">
    <property type="term" value="C:mitochondrial matrix"/>
    <property type="evidence" value="ECO:0007669"/>
    <property type="project" value="UniProtKB-SubCell"/>
</dbReference>
<feature type="domain" description="Histidine kinase" evidence="9">
    <location>
        <begin position="254"/>
        <end position="421"/>
    </location>
</feature>
<keyword evidence="11" id="KW-1185">Reference proteome</keyword>
<keyword evidence="7 8" id="KW-0496">Mitochondrion</keyword>
<evidence type="ECO:0000256" key="2">
    <source>
        <dbReference type="ARBA" id="ARBA00022553"/>
    </source>
</evidence>
<dbReference type="SUPFAM" id="SSF55874">
    <property type="entry name" value="ATPase domain of HSP90 chaperone/DNA topoisomerase II/histidine kinase"/>
    <property type="match status" value="1"/>
</dbReference>
<reference evidence="11" key="1">
    <citation type="journal article" date="2014" name="Proc. Natl. Acad. Sci. U.S.A.">
        <title>Extensive sampling of basidiomycete genomes demonstrates inadequacy of the white-rot/brown-rot paradigm for wood decay fungi.</title>
        <authorList>
            <person name="Riley R."/>
            <person name="Salamov A.A."/>
            <person name="Brown D.W."/>
            <person name="Nagy L.G."/>
            <person name="Floudas D."/>
            <person name="Held B.W."/>
            <person name="Levasseur A."/>
            <person name="Lombard V."/>
            <person name="Morin E."/>
            <person name="Otillar R."/>
            <person name="Lindquist E.A."/>
            <person name="Sun H."/>
            <person name="LaButti K.M."/>
            <person name="Schmutz J."/>
            <person name="Jabbour D."/>
            <person name="Luo H."/>
            <person name="Baker S.E."/>
            <person name="Pisabarro A.G."/>
            <person name="Walton J.D."/>
            <person name="Blanchette R.A."/>
            <person name="Henrissat B."/>
            <person name="Martin F."/>
            <person name="Cullen D."/>
            <person name="Hibbett D.S."/>
            <person name="Grigoriev I.V."/>
        </authorList>
    </citation>
    <scope>NUCLEOTIDE SEQUENCE [LARGE SCALE GENOMIC DNA]</scope>
    <source>
        <strain evidence="11">FD-172 SS1</strain>
    </source>
</reference>
<evidence type="ECO:0000256" key="7">
    <source>
        <dbReference type="ARBA" id="ARBA00023128"/>
    </source>
</evidence>
<dbReference type="InterPro" id="IPR036784">
    <property type="entry name" value="AK/P_DHK_N_sf"/>
</dbReference>
<accession>A0A067MQ87</accession>
<comment type="subcellular location">
    <subcellularLocation>
        <location evidence="8">Mitochondrion matrix</location>
    </subcellularLocation>
</comment>
<dbReference type="PANTHER" id="PTHR11947">
    <property type="entry name" value="PYRUVATE DEHYDROGENASE KINASE"/>
    <property type="match status" value="1"/>
</dbReference>
<dbReference type="STRING" id="930990.A0A067MQ87"/>
<comment type="similarity">
    <text evidence="1 8">Belongs to the PDK/BCKDK protein kinase family.</text>
</comment>
<evidence type="ECO:0000256" key="3">
    <source>
        <dbReference type="ARBA" id="ARBA00022679"/>
    </source>
</evidence>
<proteinExistence type="inferred from homology"/>
<keyword evidence="4 8" id="KW-0547">Nucleotide-binding</keyword>
<dbReference type="InterPro" id="IPR003594">
    <property type="entry name" value="HATPase_dom"/>
</dbReference>
<dbReference type="OrthoDB" id="3264224at2759"/>
<keyword evidence="3 8" id="KW-0808">Transferase</keyword>
<dbReference type="GO" id="GO:0005524">
    <property type="term" value="F:ATP binding"/>
    <property type="evidence" value="ECO:0007669"/>
    <property type="project" value="UniProtKB-UniRule"/>
</dbReference>
<evidence type="ECO:0000256" key="1">
    <source>
        <dbReference type="ARBA" id="ARBA00006155"/>
    </source>
</evidence>
<dbReference type="PANTHER" id="PTHR11947:SF20">
    <property type="entry name" value="[3-METHYL-2-OXOBUTANOATE DEHYDROGENASE [LIPOAMIDE]] KINASE, MITOCHONDRIAL"/>
    <property type="match status" value="1"/>
</dbReference>
<keyword evidence="2" id="KW-0597">Phosphoprotein</keyword>
<dbReference type="HOGENOM" id="CLU_023861_4_1_1"/>
<evidence type="ECO:0000259" key="9">
    <source>
        <dbReference type="PROSITE" id="PS50109"/>
    </source>
</evidence>
<keyword evidence="5 8" id="KW-0418">Kinase</keyword>
<evidence type="ECO:0000256" key="5">
    <source>
        <dbReference type="ARBA" id="ARBA00022777"/>
    </source>
</evidence>
<dbReference type="AlphaFoldDB" id="A0A067MQ87"/>
<dbReference type="InParanoid" id="A0A067MQ87"/>
<dbReference type="InterPro" id="IPR005467">
    <property type="entry name" value="His_kinase_dom"/>
</dbReference>
<evidence type="ECO:0000313" key="11">
    <source>
        <dbReference type="Proteomes" id="UP000027195"/>
    </source>
</evidence>
<dbReference type="Pfam" id="PF02518">
    <property type="entry name" value="HATPase_c"/>
    <property type="match status" value="1"/>
</dbReference>
<gene>
    <name evidence="10" type="ORF">BOTBODRAFT_29191</name>
</gene>